<gene>
    <name evidence="3" type="ordered locus">FraEuI1c_4290</name>
</gene>
<feature type="region of interest" description="Disordered" evidence="1">
    <location>
        <begin position="402"/>
        <end position="437"/>
    </location>
</feature>
<dbReference type="eggNOG" id="COG2200">
    <property type="taxonomic scope" value="Bacteria"/>
</dbReference>
<evidence type="ECO:0000313" key="3">
    <source>
        <dbReference type="EMBL" id="ADP82289.1"/>
    </source>
</evidence>
<name>E3JBX9_PSEI1</name>
<dbReference type="SUPFAM" id="SSF141868">
    <property type="entry name" value="EAL domain-like"/>
    <property type="match status" value="1"/>
</dbReference>
<dbReference type="RefSeq" id="WP_013425407.1">
    <property type="nucleotide sequence ID" value="NC_014666.1"/>
</dbReference>
<dbReference type="GO" id="GO:0071111">
    <property type="term" value="F:cyclic-guanylate-specific phosphodiesterase activity"/>
    <property type="evidence" value="ECO:0007669"/>
    <property type="project" value="InterPro"/>
</dbReference>
<dbReference type="PANTHER" id="PTHR33121">
    <property type="entry name" value="CYCLIC DI-GMP PHOSPHODIESTERASE PDEF"/>
    <property type="match status" value="1"/>
</dbReference>
<proteinExistence type="predicted"/>
<dbReference type="Proteomes" id="UP000002484">
    <property type="component" value="Chromosome"/>
</dbReference>
<dbReference type="Gene3D" id="3.20.20.450">
    <property type="entry name" value="EAL domain"/>
    <property type="match status" value="1"/>
</dbReference>
<dbReference type="KEGG" id="fri:FraEuI1c_4290"/>
<dbReference type="InterPro" id="IPR001633">
    <property type="entry name" value="EAL_dom"/>
</dbReference>
<feature type="domain" description="EAL" evidence="2">
    <location>
        <begin position="165"/>
        <end position="405"/>
    </location>
</feature>
<dbReference type="AlphaFoldDB" id="E3JBX9"/>
<evidence type="ECO:0000313" key="4">
    <source>
        <dbReference type="Proteomes" id="UP000002484"/>
    </source>
</evidence>
<dbReference type="SMART" id="SM00052">
    <property type="entry name" value="EAL"/>
    <property type="match status" value="1"/>
</dbReference>
<dbReference type="OrthoDB" id="23692at2"/>
<dbReference type="InterPro" id="IPR035919">
    <property type="entry name" value="EAL_sf"/>
</dbReference>
<dbReference type="Gene3D" id="3.30.450.40">
    <property type="match status" value="1"/>
</dbReference>
<dbReference type="PANTHER" id="PTHR33121:SF76">
    <property type="entry name" value="SIGNALING PROTEIN"/>
    <property type="match status" value="1"/>
</dbReference>
<organism evidence="3 4">
    <name type="scientific">Pseudofrankia inefficax (strain DSM 45817 / CECT 9037 / DDB 130130 / EuI1c)</name>
    <name type="common">Frankia inefficax</name>
    <dbReference type="NCBI Taxonomy" id="298654"/>
    <lineage>
        <taxon>Bacteria</taxon>
        <taxon>Bacillati</taxon>
        <taxon>Actinomycetota</taxon>
        <taxon>Actinomycetes</taxon>
        <taxon>Frankiales</taxon>
        <taxon>Frankiaceae</taxon>
        <taxon>Pseudofrankia</taxon>
    </lineage>
</organism>
<feature type="compositionally biased region" description="Basic residues" evidence="1">
    <location>
        <begin position="421"/>
        <end position="430"/>
    </location>
</feature>
<sequence>MARYPTLLGPKAKVGEPRLPVVDLLDLARRRLRLDLACLGRLDGDLLVVQETSGDPSLFGLAPGSSVRRERGLFGRVLTGAIPPLISDARQDPRTSDTASVRDLDVGAYAASPVLDADGGVYGLVGGLNRGPCPALGPGDSRFLGQLADFLSSYVTALDGAWADRGRSWCRVHDLLDSGGPQIHLQPIVDLSSGQAVAVEALARFAGTARPGPLFAEATLVGLGAELETTAIRRALALLADLPPGVRLEVNAAPSTVTSGLVDLLLSTDAPHRLALEITEHERIGEDHELLGAIQTLRGHGVDIVIDDLGTGHAGLDLLLRIRPDVIKLDRFLVRGMAVDRAHRAVTEGITTIGHGLGARVVAEGIETPAELAAARAAGIDYGQGFLLGVPTPDVRAACLPTPPAAGLRAASRPGAQPRPGRARRPRVRQSRPAVAE</sequence>
<evidence type="ECO:0000259" key="2">
    <source>
        <dbReference type="PROSITE" id="PS50883"/>
    </source>
</evidence>
<dbReference type="SUPFAM" id="SSF55781">
    <property type="entry name" value="GAF domain-like"/>
    <property type="match status" value="1"/>
</dbReference>
<evidence type="ECO:0000256" key="1">
    <source>
        <dbReference type="SAM" id="MobiDB-lite"/>
    </source>
</evidence>
<dbReference type="Pfam" id="PF00563">
    <property type="entry name" value="EAL"/>
    <property type="match status" value="1"/>
</dbReference>
<dbReference type="STRING" id="298654.FraEuI1c_4290"/>
<reference evidence="3 4" key="1">
    <citation type="submission" date="2010-10" db="EMBL/GenBank/DDBJ databases">
        <title>Complete sequence of Frankia sp. EuI1c.</title>
        <authorList>
            <consortium name="US DOE Joint Genome Institute"/>
            <person name="Lucas S."/>
            <person name="Copeland A."/>
            <person name="Lapidus A."/>
            <person name="Cheng J.-F."/>
            <person name="Bruce D."/>
            <person name="Goodwin L."/>
            <person name="Pitluck S."/>
            <person name="Chertkov O."/>
            <person name="Detter J.C."/>
            <person name="Han C."/>
            <person name="Tapia R."/>
            <person name="Land M."/>
            <person name="Hauser L."/>
            <person name="Jeffries C."/>
            <person name="Kyrpides N."/>
            <person name="Ivanova N."/>
            <person name="Mikhailova N."/>
            <person name="Beauchemin N."/>
            <person name="Sen A."/>
            <person name="Sur S.A."/>
            <person name="Gtari M."/>
            <person name="Wall L."/>
            <person name="Tisa L."/>
            <person name="Woyke T."/>
        </authorList>
    </citation>
    <scope>NUCLEOTIDE SEQUENCE [LARGE SCALE GENOMIC DNA]</scope>
    <source>
        <strain evidence="4">DSM 45817 / CECT 9037 / EuI1c</strain>
    </source>
</reference>
<protein>
    <submittedName>
        <fullName evidence="3">Diguanylate phosphodiesterase with GAF sensor(S)</fullName>
    </submittedName>
</protein>
<dbReference type="InterPro" id="IPR029016">
    <property type="entry name" value="GAF-like_dom_sf"/>
</dbReference>
<dbReference type="InParanoid" id="E3JBX9"/>
<feature type="compositionally biased region" description="Low complexity" evidence="1">
    <location>
        <begin position="409"/>
        <end position="420"/>
    </location>
</feature>
<accession>E3JBX9</accession>
<dbReference type="InterPro" id="IPR050706">
    <property type="entry name" value="Cyclic-di-GMP_PDE-like"/>
</dbReference>
<dbReference type="EMBL" id="CP002299">
    <property type="protein sequence ID" value="ADP82289.1"/>
    <property type="molecule type" value="Genomic_DNA"/>
</dbReference>
<keyword evidence="4" id="KW-1185">Reference proteome</keyword>
<dbReference type="CDD" id="cd01948">
    <property type="entry name" value="EAL"/>
    <property type="match status" value="1"/>
</dbReference>
<dbReference type="HOGENOM" id="CLU_000445_145_0_11"/>
<dbReference type="PROSITE" id="PS50883">
    <property type="entry name" value="EAL"/>
    <property type="match status" value="1"/>
</dbReference>